<comment type="caution">
    <text evidence="2">The sequence shown here is derived from an EMBL/GenBank/DDBJ whole genome shotgun (WGS) entry which is preliminary data.</text>
</comment>
<evidence type="ECO:0000313" key="2">
    <source>
        <dbReference type="EMBL" id="OBZ90289.1"/>
    </source>
</evidence>
<dbReference type="STRING" id="101091.A0A1C7NN46"/>
<evidence type="ECO:0000256" key="1">
    <source>
        <dbReference type="SAM" id="MobiDB-lite"/>
    </source>
</evidence>
<gene>
    <name evidence="2" type="ORF">A0J61_01654</name>
</gene>
<keyword evidence="3" id="KW-1185">Reference proteome</keyword>
<name>A0A1C7NN46_9FUNG</name>
<protein>
    <recommendedName>
        <fullName evidence="4">Protein kinase domain-containing protein</fullName>
    </recommendedName>
</protein>
<dbReference type="EMBL" id="LUGH01000055">
    <property type="protein sequence ID" value="OBZ90289.1"/>
    <property type="molecule type" value="Genomic_DNA"/>
</dbReference>
<evidence type="ECO:0000313" key="3">
    <source>
        <dbReference type="Proteomes" id="UP000093000"/>
    </source>
</evidence>
<dbReference type="InParanoid" id="A0A1C7NN46"/>
<reference evidence="2 3" key="1">
    <citation type="submission" date="2016-03" db="EMBL/GenBank/DDBJ databases">
        <title>Choanephora cucurbitarum.</title>
        <authorList>
            <person name="Min B."/>
            <person name="Park H."/>
            <person name="Park J.-H."/>
            <person name="Shin H.-D."/>
            <person name="Choi I.-G."/>
        </authorList>
    </citation>
    <scope>NUCLEOTIDE SEQUENCE [LARGE SCALE GENOMIC DNA]</scope>
    <source>
        <strain evidence="2 3">KUS-F28377</strain>
    </source>
</reference>
<dbReference type="Proteomes" id="UP000093000">
    <property type="component" value="Unassembled WGS sequence"/>
</dbReference>
<sequence>MPKRDLQSGASSANNSTQKKIKRDSDICNLNLDQVEKQLQETKEEIRDIPTLVESLTKSFPLQLSDKDIRLKSDSCQPVPHGFRFSGKYNRLPIQCTCVNTDNQELIDHEWKISQLLVVCRNMGTYIGRYQSTPKEANIRLPDVSLRTELWFFVEQVYQYNTLTEYLEAHQSEGVEPLYFIQIGIALYSMLVDAHALDIGLVNITEESLRVGIDGGLYFVGFRDCVHLNQETPLKNKSWIIKPKAKTPEFALLKKGQYKKEMDVYLASLVLGKIAHKNCSDQHYKSFYKEILKQLASGLQQSYQERASAEDMLKSFEELRCKALNIKCEAST</sequence>
<proteinExistence type="predicted"/>
<dbReference type="OrthoDB" id="2236246at2759"/>
<dbReference type="AlphaFoldDB" id="A0A1C7NN46"/>
<organism evidence="2 3">
    <name type="scientific">Choanephora cucurbitarum</name>
    <dbReference type="NCBI Taxonomy" id="101091"/>
    <lineage>
        <taxon>Eukaryota</taxon>
        <taxon>Fungi</taxon>
        <taxon>Fungi incertae sedis</taxon>
        <taxon>Mucoromycota</taxon>
        <taxon>Mucoromycotina</taxon>
        <taxon>Mucoromycetes</taxon>
        <taxon>Mucorales</taxon>
        <taxon>Mucorineae</taxon>
        <taxon>Choanephoraceae</taxon>
        <taxon>Choanephoroideae</taxon>
        <taxon>Choanephora</taxon>
    </lineage>
</organism>
<feature type="compositionally biased region" description="Polar residues" evidence="1">
    <location>
        <begin position="8"/>
        <end position="18"/>
    </location>
</feature>
<feature type="region of interest" description="Disordered" evidence="1">
    <location>
        <begin position="1"/>
        <end position="22"/>
    </location>
</feature>
<evidence type="ECO:0008006" key="4">
    <source>
        <dbReference type="Google" id="ProtNLM"/>
    </source>
</evidence>
<accession>A0A1C7NN46</accession>